<gene>
    <name evidence="3" type="ORF">HRG_04738</name>
</gene>
<keyword evidence="3" id="KW-0648">Protein biosynthesis</keyword>
<comment type="caution">
    <text evidence="3">The sequence shown here is derived from an EMBL/GenBank/DDBJ whole genome shotgun (WGS) entry which is preliminary data.</text>
</comment>
<dbReference type="GO" id="GO:0003746">
    <property type="term" value="F:translation elongation factor activity"/>
    <property type="evidence" value="ECO:0007669"/>
    <property type="project" value="UniProtKB-KW"/>
</dbReference>
<name>A0A9P8SK22_9HYPO</name>
<feature type="compositionally biased region" description="Basic and acidic residues" evidence="1">
    <location>
        <begin position="131"/>
        <end position="146"/>
    </location>
</feature>
<evidence type="ECO:0000313" key="4">
    <source>
        <dbReference type="Proteomes" id="UP000824596"/>
    </source>
</evidence>
<evidence type="ECO:0000256" key="1">
    <source>
        <dbReference type="SAM" id="MobiDB-lite"/>
    </source>
</evidence>
<evidence type="ECO:0000313" key="3">
    <source>
        <dbReference type="EMBL" id="KAH0964310.1"/>
    </source>
</evidence>
<dbReference type="InterPro" id="IPR019194">
    <property type="entry name" value="Tscrpt_elong_fac_Eaf_N"/>
</dbReference>
<dbReference type="Pfam" id="PF09816">
    <property type="entry name" value="EAF"/>
    <property type="match status" value="1"/>
</dbReference>
<dbReference type="RefSeq" id="XP_044721823.1">
    <property type="nucleotide sequence ID" value="XM_044863209.1"/>
</dbReference>
<feature type="compositionally biased region" description="Acidic residues" evidence="1">
    <location>
        <begin position="203"/>
        <end position="216"/>
    </location>
</feature>
<feature type="compositionally biased region" description="Basic and acidic residues" evidence="1">
    <location>
        <begin position="244"/>
        <end position="256"/>
    </location>
</feature>
<feature type="domain" description="Transcription elongation factor Eaf N-terminal" evidence="2">
    <location>
        <begin position="13"/>
        <end position="114"/>
    </location>
</feature>
<feature type="compositionally biased region" description="Basic and acidic residues" evidence="1">
    <location>
        <begin position="188"/>
        <end position="202"/>
    </location>
</feature>
<dbReference type="GeneID" id="68353867"/>
<accession>A0A9P8SK22</accession>
<dbReference type="Proteomes" id="UP000824596">
    <property type="component" value="Unassembled WGS sequence"/>
</dbReference>
<feature type="compositionally biased region" description="Acidic residues" evidence="1">
    <location>
        <begin position="257"/>
        <end position="268"/>
    </location>
</feature>
<keyword evidence="4" id="KW-1185">Reference proteome</keyword>
<organism evidence="3 4">
    <name type="scientific">Hirsutella rhossiliensis</name>
    <dbReference type="NCBI Taxonomy" id="111463"/>
    <lineage>
        <taxon>Eukaryota</taxon>
        <taxon>Fungi</taxon>
        <taxon>Dikarya</taxon>
        <taxon>Ascomycota</taxon>
        <taxon>Pezizomycotina</taxon>
        <taxon>Sordariomycetes</taxon>
        <taxon>Hypocreomycetidae</taxon>
        <taxon>Hypocreales</taxon>
        <taxon>Ophiocordycipitaceae</taxon>
        <taxon>Hirsutella</taxon>
    </lineage>
</organism>
<dbReference type="OrthoDB" id="125903at2759"/>
<keyword evidence="3" id="KW-0251">Elongation factor</keyword>
<reference evidence="3" key="1">
    <citation type="submission" date="2021-09" db="EMBL/GenBank/DDBJ databases">
        <title>A high-quality genome of the endoparasitic fungus Hirsutella rhossiliensis with a comparison of Hirsutella genomes reveals transposable elements contributing to genome size variation.</title>
        <authorList>
            <person name="Lin R."/>
            <person name="Jiao Y."/>
            <person name="Sun X."/>
            <person name="Ling J."/>
            <person name="Xie B."/>
            <person name="Cheng X."/>
        </authorList>
    </citation>
    <scope>NUCLEOTIDE SEQUENCE</scope>
    <source>
        <strain evidence="3">HR02</strain>
    </source>
</reference>
<proteinExistence type="predicted"/>
<feature type="compositionally biased region" description="Acidic residues" evidence="1">
    <location>
        <begin position="307"/>
        <end position="320"/>
    </location>
</feature>
<feature type="compositionally biased region" description="Acidic residues" evidence="1">
    <location>
        <begin position="333"/>
        <end position="343"/>
    </location>
</feature>
<protein>
    <submittedName>
        <fullName evidence="3">RNA polymerase II transcription elongation factor domain-containing protein</fullName>
    </submittedName>
</protein>
<sequence>MAALIDPTVKGRYPVVLGEGMLDKTSNDIFTGIRYNHKPDLSASDAPAHARLKPSLPGKTTSYDLSYTDGGSSYAYTGTRSVDDNQYVLHFDPERKVFILDKVDSTFNLNITRLPSNSDPARLARQYPHLDNQKPDAKKNATDRPKPKPAAKPPAKNPAQQTRQPRRKTEKKQPQPPKDVALSLPKPEPPKQDKKSSNRAEKDEDDEDEDDGDGDLLVEYPGGNNAAAKLTDFSPAFPAFPQPRRFDDFMDQRDSEGDADGESDGDVDFDFKLPSPVNHNIQVAPAAADGHADDAFAAADEPGSAADMEDDLEKEMEIAFEDLANSQEGSPDGGDESEISEED</sequence>
<feature type="compositionally biased region" description="Low complexity" evidence="1">
    <location>
        <begin position="289"/>
        <end position="300"/>
    </location>
</feature>
<dbReference type="EMBL" id="JAIZPD010000004">
    <property type="protein sequence ID" value="KAH0964310.1"/>
    <property type="molecule type" value="Genomic_DNA"/>
</dbReference>
<evidence type="ECO:0000259" key="2">
    <source>
        <dbReference type="Pfam" id="PF09816"/>
    </source>
</evidence>
<feature type="region of interest" description="Disordered" evidence="1">
    <location>
        <begin position="128"/>
        <end position="274"/>
    </location>
</feature>
<feature type="region of interest" description="Disordered" evidence="1">
    <location>
        <begin position="289"/>
        <end position="343"/>
    </location>
</feature>
<dbReference type="AlphaFoldDB" id="A0A9P8SK22"/>